<dbReference type="Pfam" id="PF03600">
    <property type="entry name" value="CitMHS"/>
    <property type="match status" value="1"/>
</dbReference>
<feature type="transmembrane region" description="Helical" evidence="7">
    <location>
        <begin position="581"/>
        <end position="603"/>
    </location>
</feature>
<evidence type="ECO:0000313" key="9">
    <source>
        <dbReference type="EMBL" id="AKA35012.1"/>
    </source>
</evidence>
<feature type="transmembrane region" description="Helical" evidence="7">
    <location>
        <begin position="6"/>
        <end position="24"/>
    </location>
</feature>
<evidence type="ECO:0000259" key="8">
    <source>
        <dbReference type="PROSITE" id="PS51202"/>
    </source>
</evidence>
<dbReference type="EMBL" id="CP011071">
    <property type="protein sequence ID" value="AKA35012.1"/>
    <property type="molecule type" value="Genomic_DNA"/>
</dbReference>
<feature type="transmembrane region" description="Helical" evidence="7">
    <location>
        <begin position="51"/>
        <end position="70"/>
    </location>
</feature>
<keyword evidence="6 7" id="KW-0472">Membrane</keyword>
<reference evidence="9 10" key="1">
    <citation type="submission" date="2015-03" db="EMBL/GenBank/DDBJ databases">
        <title>Complete genome sequence of Muricauda lutaonensis CC-HSB-11T, isolated from a coastal hot spring.</title>
        <authorList>
            <person name="Kim K.M."/>
        </authorList>
    </citation>
    <scope>NUCLEOTIDE SEQUENCE [LARGE SCALE GENOMIC DNA]</scope>
    <source>
        <strain evidence="9 10">CC-HSB-11</strain>
    </source>
</reference>
<keyword evidence="10" id="KW-1185">Reference proteome</keyword>
<organism evidence="9 10">
    <name type="scientific">Flagellimonas lutaonensis</name>
    <dbReference type="NCBI Taxonomy" id="516051"/>
    <lineage>
        <taxon>Bacteria</taxon>
        <taxon>Pseudomonadati</taxon>
        <taxon>Bacteroidota</taxon>
        <taxon>Flavobacteriia</taxon>
        <taxon>Flavobacteriales</taxon>
        <taxon>Flavobacteriaceae</taxon>
        <taxon>Flagellimonas</taxon>
    </lineage>
</organism>
<dbReference type="STRING" id="516051.VC82_1387"/>
<gene>
    <name evidence="9" type="ORF">VC82_1387</name>
</gene>
<dbReference type="InterPro" id="IPR006037">
    <property type="entry name" value="RCK_C"/>
</dbReference>
<feature type="domain" description="RCK C-terminal" evidence="8">
    <location>
        <begin position="206"/>
        <end position="290"/>
    </location>
</feature>
<sequence>MTWEIALVFAIIITVIVLFALEVFPMDKIAFCLIGVLVLTGLVSPEEGISGFSNTAVITILCLMILAAALEQNGVISWMANGLKRFKGLPILFLVPLFMLITGSISAFISSTAVVIVFIKIITELSDKHDIPKSKLLLPISYASILGGSCTLMGTSTNLIVNSIYTDRTGERFSFFEFSWMGVLFMLIAIIVVAILVKLLPFDSKEKLVEQYDVDDYIVTIELAPKSKLIGKPLSETFLGVDQNITVLKLTREGSDNVSPNHELTLKAHDRIMLSCDFESLLRLKSNHEFILNPNDAGEGVVTRKEFKDVPEPQSTQNLVLAELMMLPGARFLEMTLKELQAAIGNGAVPLAIKKRKNLRHIRERIYRYNPQLTRLKVGDRVLVEIDKEKIGDFDLYENIAILQEYEAPEIAQSKNRNLTLGILILVVILAATGTFTILTSAIVGCVLLLLSNCIELENVYKRINWQILFLLAGMIPLGVAMHNTGADDWLTDQLLGLITGQRPVFSIGILFLSTMLLSGVVSNNATAIIMTPIAISLASGMQLPAKPFVLSVLFAANYSFFTPVGYQTNALIYSMGLYRFRHFLIIGGAISILLWLLATYLLSLML</sequence>
<evidence type="ECO:0000256" key="4">
    <source>
        <dbReference type="ARBA" id="ARBA00022737"/>
    </source>
</evidence>
<dbReference type="InterPro" id="IPR051679">
    <property type="entry name" value="DASS-Related_Transporters"/>
</dbReference>
<comment type="subcellular location">
    <subcellularLocation>
        <location evidence="1">Membrane</location>
        <topology evidence="1">Multi-pass membrane protein</topology>
    </subcellularLocation>
</comment>
<feature type="transmembrane region" description="Helical" evidence="7">
    <location>
        <begin position="173"/>
        <end position="197"/>
    </location>
</feature>
<evidence type="ECO:0000313" key="10">
    <source>
        <dbReference type="Proteomes" id="UP000032726"/>
    </source>
</evidence>
<dbReference type="InterPro" id="IPR036721">
    <property type="entry name" value="RCK_C_sf"/>
</dbReference>
<keyword evidence="3 7" id="KW-0812">Transmembrane</keyword>
<feature type="transmembrane region" description="Helical" evidence="7">
    <location>
        <begin position="91"/>
        <end position="119"/>
    </location>
</feature>
<accession>A0A0D5YRV1</accession>
<feature type="transmembrane region" description="Helical" evidence="7">
    <location>
        <begin position="504"/>
        <end position="523"/>
    </location>
</feature>
<dbReference type="PANTHER" id="PTHR43652:SF2">
    <property type="entry name" value="BASIC AMINO ACID ANTIPORTER YFCC-RELATED"/>
    <property type="match status" value="1"/>
</dbReference>
<keyword evidence="4" id="KW-0677">Repeat</keyword>
<keyword evidence="5 7" id="KW-1133">Transmembrane helix</keyword>
<keyword evidence="2" id="KW-0813">Transport</keyword>
<proteinExistence type="predicted"/>
<dbReference type="GO" id="GO:0005886">
    <property type="term" value="C:plasma membrane"/>
    <property type="evidence" value="ECO:0007669"/>
    <property type="project" value="TreeGrafter"/>
</dbReference>
<dbReference type="PROSITE" id="PS51202">
    <property type="entry name" value="RCK_C"/>
    <property type="match status" value="1"/>
</dbReference>
<evidence type="ECO:0000256" key="3">
    <source>
        <dbReference type="ARBA" id="ARBA00022692"/>
    </source>
</evidence>
<dbReference type="PATRIC" id="fig|516051.4.peg.1434"/>
<evidence type="ECO:0000256" key="6">
    <source>
        <dbReference type="ARBA" id="ARBA00023136"/>
    </source>
</evidence>
<dbReference type="PANTHER" id="PTHR43652">
    <property type="entry name" value="BASIC AMINO ACID ANTIPORTER YFCC-RELATED"/>
    <property type="match status" value="1"/>
</dbReference>
<dbReference type="KEGG" id="mlt:VC82_1387"/>
<evidence type="ECO:0000256" key="1">
    <source>
        <dbReference type="ARBA" id="ARBA00004141"/>
    </source>
</evidence>
<dbReference type="Pfam" id="PF02080">
    <property type="entry name" value="TrkA_C"/>
    <property type="match status" value="1"/>
</dbReference>
<dbReference type="HOGENOM" id="CLU_005170_6_1_10"/>
<dbReference type="AlphaFoldDB" id="A0A0D5YRV1"/>
<protein>
    <submittedName>
        <fullName evidence="9">Di-/tricarboxylate transporter</fullName>
    </submittedName>
</protein>
<dbReference type="InterPro" id="IPR004680">
    <property type="entry name" value="Cit_transptr-like_dom"/>
</dbReference>
<feature type="transmembrane region" description="Helical" evidence="7">
    <location>
        <begin position="464"/>
        <end position="484"/>
    </location>
</feature>
<dbReference type="GO" id="GO:0008324">
    <property type="term" value="F:monoatomic cation transmembrane transporter activity"/>
    <property type="evidence" value="ECO:0007669"/>
    <property type="project" value="InterPro"/>
</dbReference>
<name>A0A0D5YRV1_9FLAO</name>
<feature type="transmembrane region" description="Helical" evidence="7">
    <location>
        <begin position="544"/>
        <end position="561"/>
    </location>
</feature>
<evidence type="ECO:0000256" key="7">
    <source>
        <dbReference type="SAM" id="Phobius"/>
    </source>
</evidence>
<feature type="transmembrane region" description="Helical" evidence="7">
    <location>
        <begin position="139"/>
        <end position="161"/>
    </location>
</feature>
<feature type="transmembrane region" description="Helical" evidence="7">
    <location>
        <begin position="419"/>
        <end position="452"/>
    </location>
</feature>
<dbReference type="SUPFAM" id="SSF116726">
    <property type="entry name" value="TrkA C-terminal domain-like"/>
    <property type="match status" value="1"/>
</dbReference>
<dbReference type="RefSeq" id="WP_045801717.1">
    <property type="nucleotide sequence ID" value="NZ_CP011071.1"/>
</dbReference>
<evidence type="ECO:0000256" key="2">
    <source>
        <dbReference type="ARBA" id="ARBA00022448"/>
    </source>
</evidence>
<evidence type="ECO:0000256" key="5">
    <source>
        <dbReference type="ARBA" id="ARBA00022989"/>
    </source>
</evidence>
<dbReference type="Proteomes" id="UP000032726">
    <property type="component" value="Chromosome"/>
</dbReference>
<dbReference type="Gene3D" id="3.30.70.1450">
    <property type="entry name" value="Regulator of K+ conductance, C-terminal domain"/>
    <property type="match status" value="1"/>
</dbReference>
<dbReference type="OrthoDB" id="9765532at2"/>
<dbReference type="GO" id="GO:0006813">
    <property type="term" value="P:potassium ion transport"/>
    <property type="evidence" value="ECO:0007669"/>
    <property type="project" value="InterPro"/>
</dbReference>